<gene>
    <name evidence="2" type="ORF">GCM10009849_10990</name>
</gene>
<evidence type="ECO:0000256" key="1">
    <source>
        <dbReference type="SAM" id="Phobius"/>
    </source>
</evidence>
<dbReference type="EMBL" id="BAAAQW010000003">
    <property type="protein sequence ID" value="GAA2198412.1"/>
    <property type="molecule type" value="Genomic_DNA"/>
</dbReference>
<name>A0ABN3BP56_9MICC</name>
<dbReference type="Proteomes" id="UP001500432">
    <property type="component" value="Unassembled WGS sequence"/>
</dbReference>
<keyword evidence="1" id="KW-0812">Transmembrane</keyword>
<accession>A0ABN3BP56</accession>
<keyword evidence="1" id="KW-0472">Membrane</keyword>
<feature type="transmembrane region" description="Helical" evidence="1">
    <location>
        <begin position="195"/>
        <end position="217"/>
    </location>
</feature>
<proteinExistence type="predicted"/>
<organism evidence="2 3">
    <name type="scientific">Sinomonas flava</name>
    <dbReference type="NCBI Taxonomy" id="496857"/>
    <lineage>
        <taxon>Bacteria</taxon>
        <taxon>Bacillati</taxon>
        <taxon>Actinomycetota</taxon>
        <taxon>Actinomycetes</taxon>
        <taxon>Micrococcales</taxon>
        <taxon>Micrococcaceae</taxon>
        <taxon>Sinomonas</taxon>
    </lineage>
</organism>
<dbReference type="RefSeq" id="WP_344298671.1">
    <property type="nucleotide sequence ID" value="NZ_BAAAQW010000003.1"/>
</dbReference>
<keyword evidence="3" id="KW-1185">Reference proteome</keyword>
<comment type="caution">
    <text evidence="2">The sequence shown here is derived from an EMBL/GenBank/DDBJ whole genome shotgun (WGS) entry which is preliminary data.</text>
</comment>
<sequence length="277" mass="28065">MRTVLSALSVLLAVVLTAAAVPSLWIERNVVDEDGFVRLLAPLSRDADFQAALGKSLTTTAVSASGVPAPLRPAATELAEKTLEGLTSDPAFPAAWESTLRESHRLNFSPATASTSAFTLELRPLADVVLDRLGAGLGVGFSDAPSITVPVGNAQQRAALTFAQDAAALALPLSAGAVLALLLGLLFARRRGTALAWAGGGLVVVAALLGAGTFLMASVASSQGSQGSVAGVFAQRAGQLLADAFGPWILGVAGAGAVFLIVGLVLAARQRRLPAPQ</sequence>
<feature type="transmembrane region" description="Helical" evidence="1">
    <location>
        <begin position="166"/>
        <end position="188"/>
    </location>
</feature>
<evidence type="ECO:0000313" key="2">
    <source>
        <dbReference type="EMBL" id="GAA2198412.1"/>
    </source>
</evidence>
<reference evidence="2 3" key="1">
    <citation type="journal article" date="2019" name="Int. J. Syst. Evol. Microbiol.">
        <title>The Global Catalogue of Microorganisms (GCM) 10K type strain sequencing project: providing services to taxonomists for standard genome sequencing and annotation.</title>
        <authorList>
            <consortium name="The Broad Institute Genomics Platform"/>
            <consortium name="The Broad Institute Genome Sequencing Center for Infectious Disease"/>
            <person name="Wu L."/>
            <person name="Ma J."/>
        </authorList>
    </citation>
    <scope>NUCLEOTIDE SEQUENCE [LARGE SCALE GENOMIC DNA]</scope>
    <source>
        <strain evidence="2 3">JCM 16034</strain>
    </source>
</reference>
<protein>
    <submittedName>
        <fullName evidence="2">Uncharacterized protein</fullName>
    </submittedName>
</protein>
<feature type="transmembrane region" description="Helical" evidence="1">
    <location>
        <begin position="248"/>
        <end position="268"/>
    </location>
</feature>
<keyword evidence="1" id="KW-1133">Transmembrane helix</keyword>
<evidence type="ECO:0000313" key="3">
    <source>
        <dbReference type="Proteomes" id="UP001500432"/>
    </source>
</evidence>